<reference evidence="1 2" key="1">
    <citation type="submission" date="2022-06" db="EMBL/GenBank/DDBJ databases">
        <title>Isolation of gut microbiota from human fecal samples.</title>
        <authorList>
            <person name="Pamer E.G."/>
            <person name="Barat B."/>
            <person name="Waligurski E."/>
            <person name="Medina S."/>
            <person name="Paddock L."/>
            <person name="Mostad J."/>
        </authorList>
    </citation>
    <scope>NUCLEOTIDE SEQUENCE [LARGE SCALE GENOMIC DNA]</scope>
    <source>
        <strain evidence="1 2">DFI.7.95</strain>
    </source>
</reference>
<protein>
    <submittedName>
        <fullName evidence="1">Uncharacterized protein</fullName>
    </submittedName>
</protein>
<comment type="caution">
    <text evidence="1">The sequence shown here is derived from an EMBL/GenBank/DDBJ whole genome shotgun (WGS) entry which is preliminary data.</text>
</comment>
<name>A0ABT1SEU5_9FIRM</name>
<dbReference type="Proteomes" id="UP001524478">
    <property type="component" value="Unassembled WGS sequence"/>
</dbReference>
<organism evidence="1 2">
    <name type="scientific">Tissierella carlieri</name>
    <dbReference type="NCBI Taxonomy" id="689904"/>
    <lineage>
        <taxon>Bacteria</taxon>
        <taxon>Bacillati</taxon>
        <taxon>Bacillota</taxon>
        <taxon>Tissierellia</taxon>
        <taxon>Tissierellales</taxon>
        <taxon>Tissierellaceae</taxon>
        <taxon>Tissierella</taxon>
    </lineage>
</organism>
<gene>
    <name evidence="1" type="ORF">NE686_17885</name>
</gene>
<evidence type="ECO:0000313" key="1">
    <source>
        <dbReference type="EMBL" id="MCQ4924976.1"/>
    </source>
</evidence>
<evidence type="ECO:0000313" key="2">
    <source>
        <dbReference type="Proteomes" id="UP001524478"/>
    </source>
</evidence>
<dbReference type="EMBL" id="JANGAC010000017">
    <property type="protein sequence ID" value="MCQ4924976.1"/>
    <property type="molecule type" value="Genomic_DNA"/>
</dbReference>
<accession>A0ABT1SEU5</accession>
<sequence length="88" mass="10239">MSEIITIDGIDYTKSNKRMRYNSEFHENHGNPFSKDDLIYMCSMWDSMKKADIAMALGKTHGTVLSKAYKLRKNGLFDYYRSLGQTCR</sequence>
<dbReference type="RefSeq" id="WP_256312567.1">
    <property type="nucleotide sequence ID" value="NZ_JANGAC010000017.1"/>
</dbReference>
<keyword evidence="2" id="KW-1185">Reference proteome</keyword>
<proteinExistence type="predicted"/>